<dbReference type="Proteomes" id="UP000823775">
    <property type="component" value="Unassembled WGS sequence"/>
</dbReference>
<accession>A0ABS8UK84</accession>
<gene>
    <name evidence="1" type="primary">MYB7</name>
    <name evidence="1" type="ORF">HAX54_017145</name>
</gene>
<protein>
    <submittedName>
        <fullName evidence="1">Transcription factor</fullName>
    </submittedName>
</protein>
<keyword evidence="2" id="KW-1185">Reference proteome</keyword>
<sequence length="99" mass="11318">MAVLRPLRRSFDHYGGLAAAELLPLLRFYINHNNKKLDVILTGSSTEDAEWKNCQPHTSSDDLEEDSESALQRLLDFPDNNDMSFLGHRDTYSMCTLPF</sequence>
<evidence type="ECO:0000313" key="2">
    <source>
        <dbReference type="Proteomes" id="UP000823775"/>
    </source>
</evidence>
<name>A0ABS8UK84_DATST</name>
<dbReference type="EMBL" id="JACEIK010002122">
    <property type="protein sequence ID" value="MCD9559276.1"/>
    <property type="molecule type" value="Genomic_DNA"/>
</dbReference>
<organism evidence="1 2">
    <name type="scientific">Datura stramonium</name>
    <name type="common">Jimsonweed</name>
    <name type="synonym">Common thornapple</name>
    <dbReference type="NCBI Taxonomy" id="4076"/>
    <lineage>
        <taxon>Eukaryota</taxon>
        <taxon>Viridiplantae</taxon>
        <taxon>Streptophyta</taxon>
        <taxon>Embryophyta</taxon>
        <taxon>Tracheophyta</taxon>
        <taxon>Spermatophyta</taxon>
        <taxon>Magnoliopsida</taxon>
        <taxon>eudicotyledons</taxon>
        <taxon>Gunneridae</taxon>
        <taxon>Pentapetalae</taxon>
        <taxon>asterids</taxon>
        <taxon>lamiids</taxon>
        <taxon>Solanales</taxon>
        <taxon>Solanaceae</taxon>
        <taxon>Solanoideae</taxon>
        <taxon>Datureae</taxon>
        <taxon>Datura</taxon>
    </lineage>
</organism>
<proteinExistence type="predicted"/>
<reference evidence="1 2" key="1">
    <citation type="journal article" date="2021" name="BMC Genomics">
        <title>Datura genome reveals duplications of psychoactive alkaloid biosynthetic genes and high mutation rate following tissue culture.</title>
        <authorList>
            <person name="Rajewski A."/>
            <person name="Carter-House D."/>
            <person name="Stajich J."/>
            <person name="Litt A."/>
        </authorList>
    </citation>
    <scope>NUCLEOTIDE SEQUENCE [LARGE SCALE GENOMIC DNA]</scope>
    <source>
        <strain evidence="1">AR-01</strain>
    </source>
</reference>
<comment type="caution">
    <text evidence="1">The sequence shown here is derived from an EMBL/GenBank/DDBJ whole genome shotgun (WGS) entry which is preliminary data.</text>
</comment>
<evidence type="ECO:0000313" key="1">
    <source>
        <dbReference type="EMBL" id="MCD9559276.1"/>
    </source>
</evidence>